<feature type="domain" description="F-box" evidence="3">
    <location>
        <begin position="106"/>
        <end position="146"/>
    </location>
</feature>
<evidence type="ECO:0000313" key="5">
    <source>
        <dbReference type="Proteomes" id="UP001140206"/>
    </source>
</evidence>
<keyword evidence="2" id="KW-0677">Repeat</keyword>
<organism evidence="4 5">
    <name type="scientific">Rhynchospora pubera</name>
    <dbReference type="NCBI Taxonomy" id="906938"/>
    <lineage>
        <taxon>Eukaryota</taxon>
        <taxon>Viridiplantae</taxon>
        <taxon>Streptophyta</taxon>
        <taxon>Embryophyta</taxon>
        <taxon>Tracheophyta</taxon>
        <taxon>Spermatophyta</taxon>
        <taxon>Magnoliopsida</taxon>
        <taxon>Liliopsida</taxon>
        <taxon>Poales</taxon>
        <taxon>Cyperaceae</taxon>
        <taxon>Cyperoideae</taxon>
        <taxon>Rhynchosporeae</taxon>
        <taxon>Rhynchospora</taxon>
    </lineage>
</organism>
<dbReference type="InterPro" id="IPR052439">
    <property type="entry name" value="F-box/Kelch-repeat"/>
</dbReference>
<gene>
    <name evidence="4" type="ORF">LUZ62_028557</name>
</gene>
<dbReference type="Pfam" id="PF00646">
    <property type="entry name" value="F-box"/>
    <property type="match status" value="1"/>
</dbReference>
<evidence type="ECO:0000256" key="2">
    <source>
        <dbReference type="ARBA" id="ARBA00022737"/>
    </source>
</evidence>
<dbReference type="SMART" id="SM00256">
    <property type="entry name" value="FBOX"/>
    <property type="match status" value="1"/>
</dbReference>
<dbReference type="InterPro" id="IPR036047">
    <property type="entry name" value="F-box-like_dom_sf"/>
</dbReference>
<keyword evidence="1" id="KW-0880">Kelch repeat</keyword>
<proteinExistence type="predicted"/>
<evidence type="ECO:0000313" key="4">
    <source>
        <dbReference type="EMBL" id="KAJ4815991.1"/>
    </source>
</evidence>
<sequence length="444" mass="49615">MERTQNKMDNSRVCQFKNLIIARITILLHLLKTLGGDPYALHINILAYLLSPANILSNAFGKLLTNISVARLDSSILHPRKNISKQYSKCHKGSEEQSANCLLPGLPEEVSLECLTLASRSNYPALACVSRRFRSLISSGYLYKLRQKLGIQEHWIFVSTADMPWEGFDPMIRRWMPMPPIPCDDCFKMADKESLAVGTQLLVFGRETSELAIWMYSLVTKEWSRARPMLHGRCLFGSASLNGVAILAGGVDPKGRVLNLAEMYNSETGTWKPLPGLNVARRSSAGLFMDGKFYVIGGLTQDGQSLTCGEEFDLETSVWRRIMNIYPVGVQVNPCQSPPLMAVVNHQLYAADKDLNVVKKYNKEDNTWNVVKNLPVQASPTGWGMAFRGCGDRLIVITGQRLVYSEGIVIHGWRPEGDPHETWEILSARERAGMFVQNCAIMGC</sequence>
<dbReference type="Proteomes" id="UP001140206">
    <property type="component" value="Chromosome 1"/>
</dbReference>
<accession>A0AAV8HIA2</accession>
<protein>
    <submittedName>
        <fullName evidence="4">Galactose oxidase/kelch repeat superfamily protein</fullName>
    </submittedName>
</protein>
<dbReference type="InterPro" id="IPR015915">
    <property type="entry name" value="Kelch-typ_b-propeller"/>
</dbReference>
<dbReference type="Pfam" id="PF01344">
    <property type="entry name" value="Kelch_1"/>
    <property type="match status" value="2"/>
</dbReference>
<dbReference type="SUPFAM" id="SSF117281">
    <property type="entry name" value="Kelch motif"/>
    <property type="match status" value="1"/>
</dbReference>
<comment type="caution">
    <text evidence="4">The sequence shown here is derived from an EMBL/GenBank/DDBJ whole genome shotgun (WGS) entry which is preliminary data.</text>
</comment>
<dbReference type="PANTHER" id="PTHR46122:SF6">
    <property type="entry name" value="OS04G0619300 PROTEIN"/>
    <property type="match status" value="1"/>
</dbReference>
<keyword evidence="5" id="KW-1185">Reference proteome</keyword>
<dbReference type="FunFam" id="2.120.10.80:FF:000007">
    <property type="entry name" value="F-box/kelch-repeat protein SKIP11"/>
    <property type="match status" value="1"/>
</dbReference>
<dbReference type="CDD" id="cd22152">
    <property type="entry name" value="F-box_AtAFR-like"/>
    <property type="match status" value="1"/>
</dbReference>
<reference evidence="4" key="1">
    <citation type="submission" date="2022-08" db="EMBL/GenBank/DDBJ databases">
        <authorList>
            <person name="Marques A."/>
        </authorList>
    </citation>
    <scope>NUCLEOTIDE SEQUENCE</scope>
    <source>
        <strain evidence="4">RhyPub2mFocal</strain>
        <tissue evidence="4">Leaves</tissue>
    </source>
</reference>
<dbReference type="InterPro" id="IPR006652">
    <property type="entry name" value="Kelch_1"/>
</dbReference>
<dbReference type="AlphaFoldDB" id="A0AAV8HIA2"/>
<dbReference type="SMART" id="SM00612">
    <property type="entry name" value="Kelch"/>
    <property type="match status" value="2"/>
</dbReference>
<dbReference type="PANTHER" id="PTHR46122">
    <property type="entry name" value="GALACTOSE OXIDASE/KELCH REPEAT PROTEIN-RELATED"/>
    <property type="match status" value="1"/>
</dbReference>
<dbReference type="EMBL" id="JAMFTS010000001">
    <property type="protein sequence ID" value="KAJ4815991.1"/>
    <property type="molecule type" value="Genomic_DNA"/>
</dbReference>
<dbReference type="Gene3D" id="2.120.10.80">
    <property type="entry name" value="Kelch-type beta propeller"/>
    <property type="match status" value="1"/>
</dbReference>
<evidence type="ECO:0000259" key="3">
    <source>
        <dbReference type="SMART" id="SM00256"/>
    </source>
</evidence>
<dbReference type="GO" id="GO:0005634">
    <property type="term" value="C:nucleus"/>
    <property type="evidence" value="ECO:0007669"/>
    <property type="project" value="UniProtKB-ARBA"/>
</dbReference>
<dbReference type="SUPFAM" id="SSF81383">
    <property type="entry name" value="F-box domain"/>
    <property type="match status" value="1"/>
</dbReference>
<dbReference type="InterPro" id="IPR001810">
    <property type="entry name" value="F-box_dom"/>
</dbReference>
<evidence type="ECO:0000256" key="1">
    <source>
        <dbReference type="ARBA" id="ARBA00022441"/>
    </source>
</evidence>
<name>A0AAV8HIA2_9POAL</name>